<protein>
    <submittedName>
        <fullName evidence="2">Mucin-5B</fullName>
    </submittedName>
</protein>
<proteinExistence type="predicted"/>
<evidence type="ECO:0000313" key="1">
    <source>
        <dbReference type="Proteomes" id="UP001732720"/>
    </source>
</evidence>
<keyword evidence="1" id="KW-1185">Reference proteome</keyword>
<gene>
    <name evidence="2" type="primary">Muc5b</name>
</gene>
<organism evidence="1 2">
    <name type="scientific">Castor canadensis</name>
    <name type="common">American beaver</name>
    <dbReference type="NCBI Taxonomy" id="51338"/>
    <lineage>
        <taxon>Eukaryota</taxon>
        <taxon>Metazoa</taxon>
        <taxon>Chordata</taxon>
        <taxon>Craniata</taxon>
        <taxon>Vertebrata</taxon>
        <taxon>Euteleostomi</taxon>
        <taxon>Mammalia</taxon>
        <taxon>Eutheria</taxon>
        <taxon>Euarchontoglires</taxon>
        <taxon>Glires</taxon>
        <taxon>Rodentia</taxon>
        <taxon>Castorimorpha</taxon>
        <taxon>Castoridae</taxon>
        <taxon>Castor</taxon>
    </lineage>
</organism>
<reference evidence="2" key="1">
    <citation type="submission" date="2025-08" db="UniProtKB">
        <authorList>
            <consortium name="RefSeq"/>
        </authorList>
    </citation>
    <scope>IDENTIFICATION</scope>
</reference>
<accession>A0AC58LUH6</accession>
<evidence type="ECO:0000313" key="2">
    <source>
        <dbReference type="RefSeq" id="XP_073920808.1"/>
    </source>
</evidence>
<dbReference type="Proteomes" id="UP001732720">
    <property type="component" value="Chromosome 1"/>
</dbReference>
<name>A0AC58LUH6_CASCN</name>
<dbReference type="RefSeq" id="XP_073920808.1">
    <property type="nucleotide sequence ID" value="XM_074064707.1"/>
</dbReference>
<sequence length="4898" mass="520717">MGTGSGSQALTWALLALLTVRPAAQPTSSSIGHVTFIPPITIFPTMSPLNPVHNGRVCSTWGDFHYKTFDGDIFRFPGLCNYVFSAHCGAAYEDFNIQLRRGLTGSRPTVTHVVLKTQGLVLELLNGSVLVDGQQEKLPYSRAGLLVEQSSSYVKISVQLVLTFLWNGEDSALLELDPKYSNQTCGLCGDFNGLPAVNEFYIHNTRLTPVQFGNLQKLDGPTEQCQDPLPSLASNCTDEENICYRILLGSAFAECNVLVDANVYIAACVQDLCRCPTCPCATFAEYSRQCAHAGGQPQNWRSPDLCPQTCPFNMQHRECGSPCTDTCSNPQRSELCEDHCMDGCFCPPGTMLDDVTHSGCLPLAQCPCTHGGHTYAPGDSFSTSCSSCTCTGGLWECQDLPCPGTCSVQGGSHISTYDEKLYDVHGDCNYILSKKCADSAFTVLAELRKCGLTDTENCLKTVTLSLNGGDTAIQIQANGAVFINSIYTQLPLSAANITIFSPSTFFILVQTHLGLQLQVQLVPLMQVFVRLDPSHRGQMCGLCGNFNQNQADDFTALSGLVEGTGAAFANTWKTQATCPNAKNSFEDPCSLSVENENYAQHWCSLLTDPTGVFSACHSTISPAPFHSNCVFDTCNCEKSEDCMCAALSSYVRACAAKGVLLRGWRDGVCTKYMNGCPKSQSYAYVVDSCQPTCRALSEADVTCSVSFVPVDGCTCPAGTFLNDASVCVPAQECPCYFHGTMVAPGEIVQDNGVVCSCASGKLNCLGAMMEKSTGCVAPMVYLDCGNASAGAPGAECLRSCHTLDVDCFSTHCVSGCVCPPGLVADGKGGCVAEEDCPCVHNEATYKPGETVRVGCNTCTCRNHRWECTDQPCLGTCVAYGDGHFITFDGDRYSFEGTCEYVLAQDYCGGNTSTNGTFRVITQNVPCGTTGTTCSKAIKVFVESYELILHEGSFKVVGRGSGGILPYKIRYMGIFLVIETRRGMAVSWDRKTSVVIRLKQHYKGGVCGLCGNFDDIAINDFTTRSQSVVGNALEFGNSWKFSPSCPDALVPKDPCTTNPYRKSWAQKQCSIINSATFANCRSQVDSTKYYEACVSDACACDSGGDCECFCTAVAAYAQACHDVGVCVSWRTPDICPLFCDYYNPHGECEWHYQPCGAPCLKTCRNPSGHCLVDLPGLEGCYPNCPSSQPFFNEDQMKCVAQCGCYDQDGNYYDIGKQVPTAENCQSCHCTPGGLQCTHSPSACVCTYENRTYAYEDTIYNTTDGLGACLTATCGDNGTIIRRTEECPGILTTTPFTFTTTTAPLSTSSATTLSTVCVREVCHWSDWYDGSSPEAGMGSGEFETFVNLRQLGYQVCQAPTAIECRAEQFPNTPLQELGQNVDCDPAQGLTCLNGNQSPPLCHNYQLRVLCCEKMPCGSSRATTSSLLHSPSTPTTESSLLTLPTRTTHHGSLTSSTQTTATKETTLQTRISSGPATAFTSQTVSPTPAKTVTRLVSSTLTSATTTCQPQCQWTKWFDTDYPKTEIAGGDTETYDRIRAAGEDLCDRPQKIECQAQNYPGLTPDRLGQKVQCDVRFGLVCRNQDQNDLFSMCFNYMIRVLCCNVSQCQGTATTVPLTTTRGTATTISQTLSSKPQLKSSPVMTHTPTGSTTASTSISEGPTSARLTETPITSTTRSPKTSLGPTGTTQPGETTSILSTFKTTGSSLQPSTPASTTARTSMTGSKPGAWTSTAGTVPTETLTTSPALTTRISQQPTLQTEISTPRTRVTPGTTTEASTSQSTTLCQPKCKWTEWFDVDLPTSGVADGDMETYENIRAAGGKLCQAPEKIECRAENYPEVSIDQIGQVVTCSLETGLVCRNEDQIDDFSMCFNYNVRVLCCDYSHCPSTTVPALSSTTSNTSPTTSLWSSMVSRSTSPGLPQTSTASTGTSRGIVSISTTQTPTGSTMASSSTLGSTHTPPGLTSRTISTMATSSITTPSSIPVTTHAPKTLITLTKATGSTTLPFSVHTTSVLSTRATSPVITGSTIRSSSKPESSYTTPVLTTRATSQVQSLSPRSPHTGPSHSGSTTEPTLSTLTTRTTPPTSLTSHTQITTTKETTLQTRPSTTASTSISEGPTSARLTETPITSTTRSPKTPLGPTGTTQPGETTSILSTFKTTGSSLQPSTPASTTARTSMTGSKPGAWTSTAGTVPTETLTTSPALTTRISQQPTLQTEISTPRTRVTPGTTTEASTSQSTTLCQPKCKWTEWFDVDFPTSGVADGDMETYENIRAAGGKLCQAPEKIECRAENYPEVSIDQIGQVVTCSLETGLVCRNEDQIDDFSMCFNYNVRVLCCDYSHCPSTTVPALSSTTSNTSPTTSLWSSMVSRSTSPGLSQTSTSSTGTSRGIVSISTTQTPLTSHRITEWSSVPSPSALPASTSSLLYTTGQTITETPNLTSRTTLQSPPPTAHVRTVSTTPGSSSTRASFQTSLSSGTLPMTTGSNIPSSSAHSTLVLTTRATSPVTTGSAIPPSTNPETSLTPPVLTTRVTSQGPFRSPSSPHTGPSHSGSTTESPMSTLTTRTTPPASLTSHTHTTSTKETTLQTRPSTTASTSISEGPTSARLTETPITSTTSSPKTSLGPTGTTQPGETTSILSTFKTTGSSLQPSTPASTTARTSMTGSKPGAWTSTAGTVPTETLTTSPALTTRISQQPTLQTEISTPRTRMTPGTTTEASTSQSTTLCQPKCKWTEWFDVDFPTTDVADGDMETYENIRAAGGKLCQVPEKIECRAENYPEVSIDQIGQVVTCSLETGLVCRNEDQIDDFSMCFNYNVRVLCCDYSHCPSTTVPALSSTTSNTSPTTSLWSSMVSRSTSPGLPQTSTASTGTSRGIVSISTTQTPTGSTMASSSTLGSTHTPPGLTSRTISTMATSSITTPSSIPVTTHAPKTLITLTKATGSTTLPFSVHTTSVLSTRATSPVITGSTIRSSSKPESSYTTPVLTTRATSQVQSLSPRSPHTGPSHSGSTTEPTLSTLTTRTTPPTSLTSHTQITTTKETTLQTRPSTTASTSISEGPTSARLTETPITSTTRSPKTPLGPTGTTQPGETTSILSTFKTTGSSLQPSTPASTTARTSMTGSKPGAWTSTAGTVPTETLTTSPALTTRISQQPTLQTEISTPRTRVTPGTTTEASTSQSTTLCQPKCKWTEWFDVDFPTSGVADGDMETYENIRAAGGKLCQAPEKIECRAENYPEVSIDQIGQVVTCSLETGLVCRNEDQIDDFSMCFNYNVRVLCCDYSHCPSTTVPALSSTTSNTSPTTSLWSSMVSRSTSPGLSQTSTSSTGTSRGIVSISTTQTPFTSHGITEWSSVPSPSALPASTSSLLYTTGQTTTETPNLTSRTTLQSPPPTAHVRTVSTTPGSSSTRASFQTSLSSGTLPMTTGSNILSSSAHSTLVLTTRATSPVTTGSAIPPSTNPETSLTPPVLTTRVTSQGPFRSPSSPHTGPSHSGSTTESPMSTLTTRMTPPASLTSHTHTTSTKETTLQTRPSTTASTSISEGPTSARLTETPITSTTRSPKTPLGPTGTTQPGETTSILSTFKTTGSSLQPSTPASTTARTSMTGSKPGAWTSTAGTVPTETLTTSPALTTRISQQPTLQTEISTPRTRVTPGTTTEASTSQSTTLCQPKCKWTEWFDVDFPTSGVADGDMETYENIRAAGGKLCQAPEKIECRAENYPEVSIDQIGQVVTCSLETGLVCRNEDQIDDFSMCFNYNVRVLCCDYSHCPSTTVPALSSTTSNTSPTTSFTTPGSSSTRASFQTSLSSGTLPMTTGSTTSTACRPQCIWTDWMDEDYPTPGANGGDFETYAVLREAGNLFCEHPQDIQCRSENYPDQPLAALEQVVQCDVHVGLVCRNLDQPGPLQYCNNFQVRVLCCEDYSHCTTTSAASSSTMAPTSATGSTNMSTELTTRSTSPMATGSTIVPTSTPGLTHLSPKLTTKTALPKATGSTAAPTAMPRSTHTPPELTTRATSPTPTGSTATPSSMPGSTQIPPELTTRATSPMATSSTMPLSFSPRTSRTPAVPPSSLLTFSVSTASPMGLSTLGPTTFSSPPFSPSPCFCRAFGHLFSPGDIIYNRTDRAGCHFYAVCNQHCDIDRFQDACPSSSPPVSSTPVLTPSLPPGCDNAVPPRQVNETWILENCTVARCEGNNHVILLEPEPVANVTCVNEHLPVKVWDQGQPCRFHYECECLCTGWGQSHYSTFDGTSYTFSDNCTYVLMREINPTHGNLTILIHNRYCSIAAEAASCPRALQVHYESMEIILTTSTTSGKRESVILFDQVRLSRGISKNGVSVSVTGATMSVNIPAIGVSVTFDGRIFQVRLSYSQFNHNTEGQCGTCTNSKQDDCRRPDGTMAPTCRHMAKHWKVSGEGCPVLPSPAPSTSPQPSVSTTVTFTTPCSSKPLCELLLNQVFAKCHSLVPPGSFFNACVSDSCQDKSTKDLCQSLEAYAALCRARGVCTDWRNATSGLCDLPCPSTKVYKPCSSVQPESCDSRTQASLNTSGLAEGCFCPDGQLLFSSSRDICVSECPCMGPDGLPKFPGEQWVSNCQTCECEVSSVSVQCKPVQCETQDQPLQCGQPGFVNLTRPQADNPCCPETLCVCNTTTCPQSPPECGPGQDLIRTQEEGACCPSFSCHPKLCAYNGTVYGVGANFPGITPCHLCTCLSVDNQDPTVHCEKEVCTTTCSQGFEYSRVAGQCCGECVPNACLTPDGLPVQLNKTWVNSHVGNCTEYRCEAVSGVYLLIPQPTVCKDVSECRGILRKTGCCYSCDKVDSSQCQVHSNMTTLRKQDCATEALVNVTFCKGSCPGLSKYSMEAQAMEHQCTCCQESRVHQETVTMRCSNSTTIQYTYNQVDECSCTLSCNPPPMAPMYTYV</sequence>